<feature type="region of interest" description="Disordered" evidence="1">
    <location>
        <begin position="1"/>
        <end position="48"/>
    </location>
</feature>
<reference evidence="2 3" key="1">
    <citation type="journal article" date="2012" name="Genome Biol.">
        <title>Sequencing three crocodilian genomes to illuminate the evolution of archosaurs and amniotes.</title>
        <authorList>
            <person name="St John J.A."/>
            <person name="Braun E.L."/>
            <person name="Isberg S.R."/>
            <person name="Miles L.G."/>
            <person name="Chong A.Y."/>
            <person name="Gongora J."/>
            <person name="Dalzell P."/>
            <person name="Moran C."/>
            <person name="Bed'hom B."/>
            <person name="Abzhanov A."/>
            <person name="Burgess S.C."/>
            <person name="Cooksey A.M."/>
            <person name="Castoe T.A."/>
            <person name="Crawford N.G."/>
            <person name="Densmore L.D."/>
            <person name="Drew J.C."/>
            <person name="Edwards S.V."/>
            <person name="Faircloth B.C."/>
            <person name="Fujita M.K."/>
            <person name="Greenwold M.J."/>
            <person name="Hoffmann F.G."/>
            <person name="Howard J.M."/>
            <person name="Iguchi T."/>
            <person name="Janes D.E."/>
            <person name="Khan S.Y."/>
            <person name="Kohno S."/>
            <person name="de Koning A.J."/>
            <person name="Lance S.L."/>
            <person name="McCarthy F.M."/>
            <person name="McCormack J.E."/>
            <person name="Merchant M.E."/>
            <person name="Peterson D.G."/>
            <person name="Pollock D.D."/>
            <person name="Pourmand N."/>
            <person name="Raney B.J."/>
            <person name="Roessler K.A."/>
            <person name="Sanford J.R."/>
            <person name="Sawyer R.H."/>
            <person name="Schmidt C.J."/>
            <person name="Triplett E.W."/>
            <person name="Tuberville T.D."/>
            <person name="Venegas-Anaya M."/>
            <person name="Howard J.T."/>
            <person name="Jarvis E.D."/>
            <person name="Guillette L.J.Jr."/>
            <person name="Glenn T.C."/>
            <person name="Green R.E."/>
            <person name="Ray D.A."/>
        </authorList>
    </citation>
    <scope>NUCLEOTIDE SEQUENCE [LARGE SCALE GENOMIC DNA]</scope>
    <source>
        <strain evidence="2">KSC_2009_1</strain>
    </source>
</reference>
<comment type="caution">
    <text evidence="2">The sequence shown here is derived from an EMBL/GenBank/DDBJ whole genome shotgun (WGS) entry which is preliminary data.</text>
</comment>
<protein>
    <submittedName>
        <fullName evidence="2">Uncharacterized protein</fullName>
    </submittedName>
</protein>
<evidence type="ECO:0000313" key="2">
    <source>
        <dbReference type="EMBL" id="KYO29325.1"/>
    </source>
</evidence>
<dbReference type="AlphaFoldDB" id="A0A151MXZ4"/>
<sequence>MVGSAAGALSMSERSDALASPIGRGGAWRGAARGGPGGGGGCSGCRSTRPVSVVQQSHKCEANHPPLCLALKDEQPKKVAAD</sequence>
<evidence type="ECO:0000256" key="1">
    <source>
        <dbReference type="SAM" id="MobiDB-lite"/>
    </source>
</evidence>
<organism evidence="2 3">
    <name type="scientific">Alligator mississippiensis</name>
    <name type="common">American alligator</name>
    <dbReference type="NCBI Taxonomy" id="8496"/>
    <lineage>
        <taxon>Eukaryota</taxon>
        <taxon>Metazoa</taxon>
        <taxon>Chordata</taxon>
        <taxon>Craniata</taxon>
        <taxon>Vertebrata</taxon>
        <taxon>Euteleostomi</taxon>
        <taxon>Archelosauria</taxon>
        <taxon>Archosauria</taxon>
        <taxon>Crocodylia</taxon>
        <taxon>Alligatoridae</taxon>
        <taxon>Alligatorinae</taxon>
        <taxon>Alligator</taxon>
    </lineage>
</organism>
<keyword evidence="3" id="KW-1185">Reference proteome</keyword>
<feature type="compositionally biased region" description="Gly residues" evidence="1">
    <location>
        <begin position="23"/>
        <end position="43"/>
    </location>
</feature>
<gene>
    <name evidence="2" type="ORF">Y1Q_0017967</name>
</gene>
<name>A0A151MXZ4_ALLMI</name>
<dbReference type="EMBL" id="AKHW03004704">
    <property type="protein sequence ID" value="KYO29325.1"/>
    <property type="molecule type" value="Genomic_DNA"/>
</dbReference>
<accession>A0A151MXZ4</accession>
<dbReference type="Proteomes" id="UP000050525">
    <property type="component" value="Unassembled WGS sequence"/>
</dbReference>
<proteinExistence type="predicted"/>
<evidence type="ECO:0000313" key="3">
    <source>
        <dbReference type="Proteomes" id="UP000050525"/>
    </source>
</evidence>